<evidence type="ECO:0008006" key="4">
    <source>
        <dbReference type="Google" id="ProtNLM"/>
    </source>
</evidence>
<evidence type="ECO:0000313" key="3">
    <source>
        <dbReference type="Proteomes" id="UP000250043"/>
    </source>
</evidence>
<evidence type="ECO:0000256" key="1">
    <source>
        <dbReference type="SAM" id="MobiDB-lite"/>
    </source>
</evidence>
<gene>
    <name evidence="2" type="ORF">OBBRIDRAFT_772380</name>
</gene>
<dbReference type="AlphaFoldDB" id="A0A8E2B3G4"/>
<keyword evidence="3" id="KW-1185">Reference proteome</keyword>
<dbReference type="OrthoDB" id="5595695at2759"/>
<protein>
    <recommendedName>
        <fullName evidence="4">F-box domain-containing protein</fullName>
    </recommendedName>
</protein>
<evidence type="ECO:0000313" key="2">
    <source>
        <dbReference type="EMBL" id="OCH92972.1"/>
    </source>
</evidence>
<feature type="compositionally biased region" description="Low complexity" evidence="1">
    <location>
        <begin position="584"/>
        <end position="598"/>
    </location>
</feature>
<organism evidence="2 3">
    <name type="scientific">Obba rivulosa</name>
    <dbReference type="NCBI Taxonomy" id="1052685"/>
    <lineage>
        <taxon>Eukaryota</taxon>
        <taxon>Fungi</taxon>
        <taxon>Dikarya</taxon>
        <taxon>Basidiomycota</taxon>
        <taxon>Agaricomycotina</taxon>
        <taxon>Agaricomycetes</taxon>
        <taxon>Polyporales</taxon>
        <taxon>Gelatoporiaceae</taxon>
        <taxon>Obba</taxon>
    </lineage>
</organism>
<reference evidence="2 3" key="1">
    <citation type="submission" date="2016-07" db="EMBL/GenBank/DDBJ databases">
        <title>Draft genome of the white-rot fungus Obba rivulosa 3A-2.</title>
        <authorList>
            <consortium name="DOE Joint Genome Institute"/>
            <person name="Miettinen O."/>
            <person name="Riley R."/>
            <person name="Acob R."/>
            <person name="Barry K."/>
            <person name="Cullen D."/>
            <person name="De Vries R."/>
            <person name="Hainaut M."/>
            <person name="Hatakka A."/>
            <person name="Henrissat B."/>
            <person name="Hilden K."/>
            <person name="Kuo R."/>
            <person name="Labutti K."/>
            <person name="Lipzen A."/>
            <person name="Makela M.R."/>
            <person name="Sandor L."/>
            <person name="Spatafora J.W."/>
            <person name="Grigoriev I.V."/>
            <person name="Hibbett D.S."/>
        </authorList>
    </citation>
    <scope>NUCLEOTIDE SEQUENCE [LARGE SCALE GENOMIC DNA]</scope>
    <source>
        <strain evidence="2 3">3A-2</strain>
    </source>
</reference>
<name>A0A8E2B3G4_9APHY</name>
<sequence length="698" mass="78649">MARQSSRLCTVPAVVLEHIALELALAEPLGPPAALVPLLQTCRHIYALLNYENSALYAAIFTLKFDRRAANRRLGEEAIYSSSLAFQLRKQCTALTRIRSGDVYSPSVVSDLWTAFIMMTENDGKNAAQLLEYASLDVLVDRFIHTRLWEGREEHAGWPAESTANALAIWLYWMCIDNARLMSFSVRDMEELKRLTLPYVVTTIRYPFYHAPDNHFDFPLAPVFATEFPFALATPHGFWPQYRDPDMVRERIEHYGEEITIAPPLLALGARLLYWTLAERRVWQYEADWPVDREDAISQGRPSFPTQADIIELNSTRGVKLFDRGDWDWRAKLAPEEERDEDDGVQRTTLKAKSAAWDCDWERLRGCIDPIRLDPHKGLVYVPGTLSGLWKGRISNPDVPAIRAFMAGARFPEEYATHPPTLLEYPLYMFFREHHSINPKVPAPPGGREEEYDDGLCNAWFPPTVDIRESNGIVRVRDPASGFATQYETYEEGRPNSHSEATCRICIGKRLEEESRIRASSSRSPSPGEEVPDAVRAHAHTLAVAEGGSIIAHIRARVNAAFGDDAMDVDGLLENELAEENGADDWTSTDGSDTSESDQAPLDRVCSGIQDIIVTGETLTHHGQAWGHYVFYGRVRAWDGLVAIVRKRDPPRNDDPARDVHIFRGYIVGGANFVGSVRPWTRSPRAITGEGPFNMSRV</sequence>
<proteinExistence type="predicted"/>
<accession>A0A8E2B3G4</accession>
<dbReference type="Proteomes" id="UP000250043">
    <property type="component" value="Unassembled WGS sequence"/>
</dbReference>
<dbReference type="EMBL" id="KV722361">
    <property type="protein sequence ID" value="OCH92972.1"/>
    <property type="molecule type" value="Genomic_DNA"/>
</dbReference>
<feature type="region of interest" description="Disordered" evidence="1">
    <location>
        <begin position="580"/>
        <end position="601"/>
    </location>
</feature>